<evidence type="ECO:0000313" key="2">
    <source>
        <dbReference type="EMBL" id="KKZ60608.1"/>
    </source>
</evidence>
<protein>
    <submittedName>
        <fullName evidence="2">Uncharacterized protein</fullName>
    </submittedName>
</protein>
<organism evidence="2 3">
    <name type="scientific">[Emmonsia] crescens</name>
    <dbReference type="NCBI Taxonomy" id="73230"/>
    <lineage>
        <taxon>Eukaryota</taxon>
        <taxon>Fungi</taxon>
        <taxon>Dikarya</taxon>
        <taxon>Ascomycota</taxon>
        <taxon>Pezizomycotina</taxon>
        <taxon>Eurotiomycetes</taxon>
        <taxon>Eurotiomycetidae</taxon>
        <taxon>Onygenales</taxon>
        <taxon>Ajellomycetaceae</taxon>
        <taxon>Emergomyces</taxon>
    </lineage>
</organism>
<evidence type="ECO:0000256" key="1">
    <source>
        <dbReference type="SAM" id="MobiDB-lite"/>
    </source>
</evidence>
<proteinExistence type="predicted"/>
<comment type="caution">
    <text evidence="2">The sequence shown here is derived from an EMBL/GenBank/DDBJ whole genome shotgun (WGS) entry which is preliminary data.</text>
</comment>
<dbReference type="EMBL" id="LCZI01001521">
    <property type="protein sequence ID" value="KKZ60608.1"/>
    <property type="molecule type" value="Genomic_DNA"/>
</dbReference>
<dbReference type="OrthoDB" id="4183854at2759"/>
<feature type="compositionally biased region" description="Acidic residues" evidence="1">
    <location>
        <begin position="194"/>
        <end position="203"/>
    </location>
</feature>
<name>A0A0G2HRH0_9EURO</name>
<dbReference type="Proteomes" id="UP000034164">
    <property type="component" value="Unassembled WGS sequence"/>
</dbReference>
<sequence>MASSTYNTASPQFSNSLPNIASSTYDTASLQFSGSDEIGWDKWMSIDLSADGVSLPQLDIASFFDNSMLEACAPHPQSSEEPPHYHQMFPFSASSVSGDHTGEEACEIFTNHSTPPSAVSGFNDITWDEWMSFDPIIDVLPPSLHMSDFSDESTEESDPSPCDVAYCNPQAQLHRSEQTASLASDCREGNTAEDTLDSSDDLIGEASIDPPPCEASPIPVHRLEQIPPLASDPRKGDMLKELLEKEYIVLPLSQVTITRLLDRGNGNEMYRVVGRMSLQEPQKYGTHLQCLGTTEDPIIIDESTSPAVLSCDSDRFVAIPSLQRDIKKISGGYEVHANMTLDDMQDYGGLELLAAFWKGR</sequence>
<gene>
    <name evidence="2" type="ORF">EMCG_04728</name>
</gene>
<dbReference type="AlphaFoldDB" id="A0A0G2HRH0"/>
<reference evidence="3" key="1">
    <citation type="journal article" date="2015" name="PLoS Genet.">
        <title>The dynamic genome and transcriptome of the human fungal pathogen Blastomyces and close relative Emmonsia.</title>
        <authorList>
            <person name="Munoz J.F."/>
            <person name="Gauthier G.M."/>
            <person name="Desjardins C.A."/>
            <person name="Gallo J.E."/>
            <person name="Holder J."/>
            <person name="Sullivan T.D."/>
            <person name="Marty A.J."/>
            <person name="Carmen J.C."/>
            <person name="Chen Z."/>
            <person name="Ding L."/>
            <person name="Gujja S."/>
            <person name="Magrini V."/>
            <person name="Misas E."/>
            <person name="Mitreva M."/>
            <person name="Priest M."/>
            <person name="Saif S."/>
            <person name="Whiston E.A."/>
            <person name="Young S."/>
            <person name="Zeng Q."/>
            <person name="Goldman W.E."/>
            <person name="Mardis E.R."/>
            <person name="Taylor J.W."/>
            <person name="McEwen J.G."/>
            <person name="Clay O.K."/>
            <person name="Klein B.S."/>
            <person name="Cuomo C.A."/>
        </authorList>
    </citation>
    <scope>NUCLEOTIDE SEQUENCE [LARGE SCALE GENOMIC DNA]</scope>
    <source>
        <strain evidence="3">UAMH 3008</strain>
    </source>
</reference>
<accession>A0A0G2HRH0</accession>
<feature type="region of interest" description="Disordered" evidence="1">
    <location>
        <begin position="186"/>
        <end position="218"/>
    </location>
</feature>
<dbReference type="VEuPathDB" id="FungiDB:EMCG_04728"/>
<evidence type="ECO:0000313" key="3">
    <source>
        <dbReference type="Proteomes" id="UP000034164"/>
    </source>
</evidence>